<evidence type="ECO:0000256" key="4">
    <source>
        <dbReference type="ARBA" id="ARBA00022490"/>
    </source>
</evidence>
<keyword evidence="4 11" id="KW-0963">Cytoplasm</keyword>
<dbReference type="EMBL" id="KI913126">
    <property type="protein sequence ID" value="ETV80365.1"/>
    <property type="molecule type" value="Genomic_DNA"/>
</dbReference>
<dbReference type="GeneID" id="20808667"/>
<evidence type="ECO:0000256" key="12">
    <source>
        <dbReference type="SAM" id="MobiDB-lite"/>
    </source>
</evidence>
<comment type="similarity">
    <text evidence="2 11">Belongs to the dynein light intermediate chain family.</text>
</comment>
<evidence type="ECO:0000256" key="2">
    <source>
        <dbReference type="ARBA" id="ARBA00006831"/>
    </source>
</evidence>
<evidence type="ECO:0000256" key="5">
    <source>
        <dbReference type="ARBA" id="ARBA00022701"/>
    </source>
</evidence>
<dbReference type="AlphaFoldDB" id="W4GKZ1"/>
<accession>W4GKZ1</accession>
<proteinExistence type="inferred from homology"/>
<comment type="subcellular location">
    <subcellularLocation>
        <location evidence="1 11">Cytoplasm</location>
        <location evidence="1 11">Cytoskeleton</location>
    </subcellularLocation>
</comment>
<keyword evidence="6 11" id="KW-0547">Nucleotide-binding</keyword>
<dbReference type="RefSeq" id="XP_009830289.1">
    <property type="nucleotide sequence ID" value="XM_009831987.1"/>
</dbReference>
<keyword evidence="3 11" id="KW-0813">Transport</keyword>
<dbReference type="GO" id="GO:0005524">
    <property type="term" value="F:ATP binding"/>
    <property type="evidence" value="ECO:0007669"/>
    <property type="project" value="UniProtKB-KW"/>
</dbReference>
<evidence type="ECO:0000256" key="6">
    <source>
        <dbReference type="ARBA" id="ARBA00022741"/>
    </source>
</evidence>
<comment type="subunit">
    <text evidence="11">Homodimer. The cytoplasmic dynein 1 complex consists of two catalytic heavy chains (HCs) and a number of non-catalytic subunits presented by intermediate chains (ICs).</text>
</comment>
<dbReference type="VEuPathDB" id="FungiDB:H257_06671"/>
<protein>
    <recommendedName>
        <fullName evidence="11">Dynein light intermediate chain</fullName>
    </recommendedName>
</protein>
<dbReference type="GO" id="GO:0007018">
    <property type="term" value="P:microtubule-based movement"/>
    <property type="evidence" value="ECO:0007669"/>
    <property type="project" value="InterPro"/>
</dbReference>
<dbReference type="PANTHER" id="PTHR12688:SF0">
    <property type="entry name" value="DYNEIN LIGHT INTERMEDIATE CHAIN"/>
    <property type="match status" value="1"/>
</dbReference>
<sequence>MASTNLWQSLLRDSSVRAPIPSTQVLLLGGTEVGKSSLLQRWQGAKNPNERVQTLAVLPSDFTSFHVPSEEDPACQLNVWSVNTDGISSELSFLSLAIDAQKLRHTVALVAIDGSKPWTVKATLEKWLSTLHTVVQDKLAALPENERSDLLDANVKHFQSYVEPGQPSTPSLVKDDDLAKSLPDGVLTHNAGIPVVVVVCKSDAMPEDTVKADFIQYTIRHLALAYGAAVCFTSSKTGANLDVLKDYVMHRSHPNAFKCAQPPKLVDRSAIFVPSGYDSTSLIEQSLVGSQPRWQKTTTFDKFIPAPVEKSDESALLHPEIRVDPNQVWLRKLEKAAGAGLADLQRSSVEASRRTEELAAARRADADTRKGQEKVDVKTKDTKDVNPKHLANFFNNLLSRPDKQKGARLGSIADKSKAAKDVKELAEEEMKKM</sequence>
<dbReference type="OrthoDB" id="27603at2759"/>
<reference evidence="13" key="1">
    <citation type="submission" date="2013-12" db="EMBL/GenBank/DDBJ databases">
        <title>The Genome Sequence of Aphanomyces astaci APO3.</title>
        <authorList>
            <consortium name="The Broad Institute Genomics Platform"/>
            <person name="Russ C."/>
            <person name="Tyler B."/>
            <person name="van West P."/>
            <person name="Dieguez-Uribeondo J."/>
            <person name="Young S.K."/>
            <person name="Zeng Q."/>
            <person name="Gargeya S."/>
            <person name="Fitzgerald M."/>
            <person name="Abouelleil A."/>
            <person name="Alvarado L."/>
            <person name="Chapman S.B."/>
            <person name="Gainer-Dewar J."/>
            <person name="Goldberg J."/>
            <person name="Griggs A."/>
            <person name="Gujja S."/>
            <person name="Hansen M."/>
            <person name="Howarth C."/>
            <person name="Imamovic A."/>
            <person name="Ireland A."/>
            <person name="Larimer J."/>
            <person name="McCowan C."/>
            <person name="Murphy C."/>
            <person name="Pearson M."/>
            <person name="Poon T.W."/>
            <person name="Priest M."/>
            <person name="Roberts A."/>
            <person name="Saif S."/>
            <person name="Shea T."/>
            <person name="Sykes S."/>
            <person name="Wortman J."/>
            <person name="Nusbaum C."/>
            <person name="Birren B."/>
        </authorList>
    </citation>
    <scope>NUCLEOTIDE SEQUENCE [LARGE SCALE GENOMIC DNA]</scope>
    <source>
        <strain evidence="13">APO3</strain>
    </source>
</reference>
<evidence type="ECO:0000256" key="3">
    <source>
        <dbReference type="ARBA" id="ARBA00022448"/>
    </source>
</evidence>
<feature type="region of interest" description="Disordered" evidence="12">
    <location>
        <begin position="359"/>
        <end position="381"/>
    </location>
</feature>
<dbReference type="GO" id="GO:0005813">
    <property type="term" value="C:centrosome"/>
    <property type="evidence" value="ECO:0007669"/>
    <property type="project" value="TreeGrafter"/>
</dbReference>
<dbReference type="InterPro" id="IPR008467">
    <property type="entry name" value="Dynein1_light_intermed_chain"/>
</dbReference>
<gene>
    <name evidence="13" type="ORF">H257_06671</name>
</gene>
<dbReference type="GO" id="GO:0045504">
    <property type="term" value="F:dynein heavy chain binding"/>
    <property type="evidence" value="ECO:0007669"/>
    <property type="project" value="TreeGrafter"/>
</dbReference>
<keyword evidence="7 11" id="KW-0067">ATP-binding</keyword>
<evidence type="ECO:0000256" key="8">
    <source>
        <dbReference type="ARBA" id="ARBA00023017"/>
    </source>
</evidence>
<evidence type="ECO:0000256" key="1">
    <source>
        <dbReference type="ARBA" id="ARBA00004245"/>
    </source>
</evidence>
<keyword evidence="10 11" id="KW-0206">Cytoskeleton</keyword>
<comment type="function">
    <text evidence="11">Acts as one of several non-catalytic accessory components of the cytoplasmic dynein 1 complex that are thought to be involved in linking dynein to cargos and to adapter proteins that regulate dynein function. Cytoplasmic dynein 1 acts as a motor for the intracellular retrograde motility of vesicles and organelles along microtubules. May play a role in binding dynein to membranous organelles or chromosomes.</text>
</comment>
<dbReference type="GO" id="GO:0005874">
    <property type="term" value="C:microtubule"/>
    <property type="evidence" value="ECO:0007669"/>
    <property type="project" value="UniProtKB-KW"/>
</dbReference>
<dbReference type="SUPFAM" id="SSF52540">
    <property type="entry name" value="P-loop containing nucleoside triphosphate hydrolases"/>
    <property type="match status" value="1"/>
</dbReference>
<keyword evidence="5 11" id="KW-0493">Microtubule</keyword>
<dbReference type="PANTHER" id="PTHR12688">
    <property type="entry name" value="DYNEIN LIGHT INTERMEDIATE CHAIN"/>
    <property type="match status" value="1"/>
</dbReference>
<dbReference type="GO" id="GO:0000226">
    <property type="term" value="P:microtubule cytoskeleton organization"/>
    <property type="evidence" value="ECO:0007669"/>
    <property type="project" value="TreeGrafter"/>
</dbReference>
<evidence type="ECO:0000256" key="7">
    <source>
        <dbReference type="ARBA" id="ARBA00022840"/>
    </source>
</evidence>
<evidence type="ECO:0000256" key="10">
    <source>
        <dbReference type="ARBA" id="ARBA00023212"/>
    </source>
</evidence>
<dbReference type="InterPro" id="IPR027417">
    <property type="entry name" value="P-loop_NTPase"/>
</dbReference>
<keyword evidence="9 11" id="KW-0505">Motor protein</keyword>
<keyword evidence="8 11" id="KW-0243">Dynein</keyword>
<evidence type="ECO:0000256" key="9">
    <source>
        <dbReference type="ARBA" id="ARBA00023175"/>
    </source>
</evidence>
<dbReference type="Pfam" id="PF05783">
    <property type="entry name" value="DLIC"/>
    <property type="match status" value="1"/>
</dbReference>
<dbReference type="STRING" id="112090.W4GKZ1"/>
<dbReference type="Gene3D" id="3.40.50.300">
    <property type="entry name" value="P-loop containing nucleotide triphosphate hydrolases"/>
    <property type="match status" value="1"/>
</dbReference>
<organism evidence="13">
    <name type="scientific">Aphanomyces astaci</name>
    <name type="common">Crayfish plague agent</name>
    <dbReference type="NCBI Taxonomy" id="112090"/>
    <lineage>
        <taxon>Eukaryota</taxon>
        <taxon>Sar</taxon>
        <taxon>Stramenopiles</taxon>
        <taxon>Oomycota</taxon>
        <taxon>Saprolegniomycetes</taxon>
        <taxon>Saprolegniales</taxon>
        <taxon>Verrucalvaceae</taxon>
        <taxon>Aphanomyces</taxon>
    </lineage>
</organism>
<name>W4GKZ1_APHAT</name>
<evidence type="ECO:0000313" key="13">
    <source>
        <dbReference type="EMBL" id="ETV80365.1"/>
    </source>
</evidence>
<evidence type="ECO:0000256" key="11">
    <source>
        <dbReference type="RuleBase" id="RU366047"/>
    </source>
</evidence>
<dbReference type="InterPro" id="IPR022780">
    <property type="entry name" value="Dynein_light_int_chain"/>
</dbReference>
<dbReference type="GO" id="GO:0005868">
    <property type="term" value="C:cytoplasmic dynein complex"/>
    <property type="evidence" value="ECO:0007669"/>
    <property type="project" value="UniProtKB-UniRule"/>
</dbReference>